<evidence type="ECO:0000313" key="1">
    <source>
        <dbReference type="EMBL" id="RKU49695.1"/>
    </source>
</evidence>
<dbReference type="Proteomes" id="UP000275385">
    <property type="component" value="Unassembled WGS sequence"/>
</dbReference>
<sequence length="128" mass="14544">MHAELSAVDATLAPTEVVRPENDWETLYKKSGLIDSLRQGFHPSSNHDWECCGRCCTRYAYMATTPTTTLSCRGDLWRSLQQHVKRMHKWTDFILMPSPLTLHGRISASESALYVVRLGPEPLRLDIA</sequence>
<dbReference type="AlphaFoldDB" id="A0A420YPF5"/>
<name>A0A420YPF5_9PEZI</name>
<organism evidence="1 2">
    <name type="scientific">Coniochaeta pulveracea</name>
    <dbReference type="NCBI Taxonomy" id="177199"/>
    <lineage>
        <taxon>Eukaryota</taxon>
        <taxon>Fungi</taxon>
        <taxon>Dikarya</taxon>
        <taxon>Ascomycota</taxon>
        <taxon>Pezizomycotina</taxon>
        <taxon>Sordariomycetes</taxon>
        <taxon>Sordariomycetidae</taxon>
        <taxon>Coniochaetales</taxon>
        <taxon>Coniochaetaceae</taxon>
        <taxon>Coniochaeta</taxon>
    </lineage>
</organism>
<protein>
    <submittedName>
        <fullName evidence="1">Uncharacterized protein</fullName>
    </submittedName>
</protein>
<dbReference type="EMBL" id="QVQW01000001">
    <property type="protein sequence ID" value="RKU49695.1"/>
    <property type="molecule type" value="Genomic_DNA"/>
</dbReference>
<evidence type="ECO:0000313" key="2">
    <source>
        <dbReference type="Proteomes" id="UP000275385"/>
    </source>
</evidence>
<gene>
    <name evidence="1" type="ORF">DL546_009831</name>
</gene>
<comment type="caution">
    <text evidence="1">The sequence shown here is derived from an EMBL/GenBank/DDBJ whole genome shotgun (WGS) entry which is preliminary data.</text>
</comment>
<proteinExistence type="predicted"/>
<accession>A0A420YPF5</accession>
<keyword evidence="2" id="KW-1185">Reference proteome</keyword>
<reference evidence="1 2" key="1">
    <citation type="submission" date="2018-08" db="EMBL/GenBank/DDBJ databases">
        <title>Draft genome of the lignicolous fungus Coniochaeta pulveracea.</title>
        <authorList>
            <person name="Borstlap C.J."/>
            <person name="De Witt R.N."/>
            <person name="Botha A."/>
            <person name="Volschenk H."/>
        </authorList>
    </citation>
    <scope>NUCLEOTIDE SEQUENCE [LARGE SCALE GENOMIC DNA]</scope>
    <source>
        <strain evidence="1 2">CAB683</strain>
    </source>
</reference>